<dbReference type="Proteomes" id="UP000887013">
    <property type="component" value="Unassembled WGS sequence"/>
</dbReference>
<accession>A0A8X6MQQ2</accession>
<reference evidence="1" key="1">
    <citation type="submission" date="2020-08" db="EMBL/GenBank/DDBJ databases">
        <title>Multicomponent nature underlies the extraordinary mechanical properties of spider dragline silk.</title>
        <authorList>
            <person name="Kono N."/>
            <person name="Nakamura H."/>
            <person name="Mori M."/>
            <person name="Yoshida Y."/>
            <person name="Ohtoshi R."/>
            <person name="Malay A.D."/>
            <person name="Moran D.A.P."/>
            <person name="Tomita M."/>
            <person name="Numata K."/>
            <person name="Arakawa K."/>
        </authorList>
    </citation>
    <scope>NUCLEOTIDE SEQUENCE</scope>
</reference>
<evidence type="ECO:0000313" key="2">
    <source>
        <dbReference type="Proteomes" id="UP000887013"/>
    </source>
</evidence>
<dbReference type="AlphaFoldDB" id="A0A8X6MQQ2"/>
<name>A0A8X6MQQ2_NEPPI</name>
<proteinExistence type="predicted"/>
<keyword evidence="2" id="KW-1185">Reference proteome</keyword>
<organism evidence="1 2">
    <name type="scientific">Nephila pilipes</name>
    <name type="common">Giant wood spider</name>
    <name type="synonym">Nephila maculata</name>
    <dbReference type="NCBI Taxonomy" id="299642"/>
    <lineage>
        <taxon>Eukaryota</taxon>
        <taxon>Metazoa</taxon>
        <taxon>Ecdysozoa</taxon>
        <taxon>Arthropoda</taxon>
        <taxon>Chelicerata</taxon>
        <taxon>Arachnida</taxon>
        <taxon>Araneae</taxon>
        <taxon>Araneomorphae</taxon>
        <taxon>Entelegynae</taxon>
        <taxon>Araneoidea</taxon>
        <taxon>Nephilidae</taxon>
        <taxon>Nephila</taxon>
    </lineage>
</organism>
<sequence>MHKNTAKRFVVLVGVASMNRDQSVNTTMTGRKVRALLDSGTEICILNPTYVTNMPTQYSWEIFLTSPFGEKIVHALESDGTKMTPIQKQTRATHLAKVKVNEDKYMTSTTTDKMKS</sequence>
<evidence type="ECO:0000313" key="1">
    <source>
        <dbReference type="EMBL" id="GFS72665.1"/>
    </source>
</evidence>
<gene>
    <name evidence="1" type="ORF">NPIL_511271</name>
</gene>
<comment type="caution">
    <text evidence="1">The sequence shown here is derived from an EMBL/GenBank/DDBJ whole genome shotgun (WGS) entry which is preliminary data.</text>
</comment>
<protein>
    <submittedName>
        <fullName evidence="1">Uncharacterized protein</fullName>
    </submittedName>
</protein>
<dbReference type="EMBL" id="BMAW01095941">
    <property type="protein sequence ID" value="GFS72665.1"/>
    <property type="molecule type" value="Genomic_DNA"/>
</dbReference>